<keyword evidence="9 13" id="KW-1133">Transmembrane helix</keyword>
<dbReference type="FunFam" id="1.20.120.220:FF:000006">
    <property type="entry name" value="ATP synthase subunit a"/>
    <property type="match status" value="1"/>
</dbReference>
<keyword evidence="7 13" id="KW-0812">Transmembrane</keyword>
<keyword evidence="10 13" id="KW-0406">Ion transport</keyword>
<dbReference type="Gene3D" id="1.20.120.220">
    <property type="entry name" value="ATP synthase, F0 complex, subunit A"/>
    <property type="match status" value="1"/>
</dbReference>
<comment type="caution">
    <text evidence="15">The sequence shown here is derived from an EMBL/GenBank/DDBJ whole genome shotgun (WGS) entry which is preliminary data.</text>
</comment>
<dbReference type="Pfam" id="PF00119">
    <property type="entry name" value="ATP-synt_A"/>
    <property type="match status" value="1"/>
</dbReference>
<keyword evidence="3 13" id="KW-0813">Transport</keyword>
<dbReference type="AlphaFoldDB" id="A0A2J6WQE8"/>
<dbReference type="EMBL" id="PNIN01000020">
    <property type="protein sequence ID" value="PMP72606.1"/>
    <property type="molecule type" value="Genomic_DNA"/>
</dbReference>
<dbReference type="Proteomes" id="UP000242881">
    <property type="component" value="Unassembled WGS sequence"/>
</dbReference>
<evidence type="ECO:0000256" key="2">
    <source>
        <dbReference type="ARBA" id="ARBA00006810"/>
    </source>
</evidence>
<dbReference type="GO" id="GO:0046933">
    <property type="term" value="F:proton-transporting ATP synthase activity, rotational mechanism"/>
    <property type="evidence" value="ECO:0007669"/>
    <property type="project" value="UniProtKB-UniRule"/>
</dbReference>
<reference evidence="15 16" key="1">
    <citation type="submission" date="2018-01" db="EMBL/GenBank/DDBJ databases">
        <title>Metagenomic assembled genomes from two thermal pools in the Uzon Caldera, Kamchatka, Russia.</title>
        <authorList>
            <person name="Wilkins L."/>
            <person name="Ettinger C."/>
        </authorList>
    </citation>
    <scope>NUCLEOTIDE SEQUENCE [LARGE SCALE GENOMIC DNA]</scope>
    <source>
        <strain evidence="15">ZAV-05</strain>
    </source>
</reference>
<evidence type="ECO:0000256" key="1">
    <source>
        <dbReference type="ARBA" id="ARBA00004141"/>
    </source>
</evidence>
<sequence length="223" mass="25112">MEHPLNIFSFLPHEVQLKFLHVFMTTVVVIFTFILGSLASKMRKEIPGRGQNLFEMLITAIEKMCIDTMGEEGRPYIPLIFGIGIYVFFSNVMGLIPGFISPTSNLNTTAAPAIIVFLTYHFIGIKKHGAHYIHHFMGPVAWLAPLMIIIELIGHLSRPLSLSMRLFGNIFGEDLVIAILFILVPFLVPLPMYFMGLFTSVLQAYVFMMLSMIYISGAIEEAH</sequence>
<evidence type="ECO:0000256" key="14">
    <source>
        <dbReference type="RuleBase" id="RU000483"/>
    </source>
</evidence>
<evidence type="ECO:0000256" key="6">
    <source>
        <dbReference type="ARBA" id="ARBA00022547"/>
    </source>
</evidence>
<keyword evidence="5" id="KW-0997">Cell inner membrane</keyword>
<evidence type="ECO:0000256" key="7">
    <source>
        <dbReference type="ARBA" id="ARBA00022692"/>
    </source>
</evidence>
<evidence type="ECO:0000256" key="12">
    <source>
        <dbReference type="ARBA" id="ARBA00023310"/>
    </source>
</evidence>
<keyword evidence="8 13" id="KW-0375">Hydrogen ion transport</keyword>
<dbReference type="PROSITE" id="PS00449">
    <property type="entry name" value="ATPASE_A"/>
    <property type="match status" value="1"/>
</dbReference>
<dbReference type="PRINTS" id="PR00123">
    <property type="entry name" value="ATPASEA"/>
</dbReference>
<feature type="transmembrane region" description="Helical" evidence="13">
    <location>
        <begin position="175"/>
        <end position="194"/>
    </location>
</feature>
<comment type="similarity">
    <text evidence="2 13 14">Belongs to the ATPase A chain family.</text>
</comment>
<dbReference type="InterPro" id="IPR023011">
    <property type="entry name" value="ATP_synth_F0_asu_AS"/>
</dbReference>
<evidence type="ECO:0000256" key="11">
    <source>
        <dbReference type="ARBA" id="ARBA00023136"/>
    </source>
</evidence>
<dbReference type="GO" id="GO:0005886">
    <property type="term" value="C:plasma membrane"/>
    <property type="evidence" value="ECO:0007669"/>
    <property type="project" value="UniProtKB-SubCell"/>
</dbReference>
<evidence type="ECO:0000256" key="13">
    <source>
        <dbReference type="HAMAP-Rule" id="MF_01393"/>
    </source>
</evidence>
<dbReference type="InterPro" id="IPR045082">
    <property type="entry name" value="ATP_syn_F0_a_bact/chloroplast"/>
</dbReference>
<name>A0A2J6WQE8_9BACT</name>
<dbReference type="GO" id="GO:0042777">
    <property type="term" value="P:proton motive force-driven plasma membrane ATP synthesis"/>
    <property type="evidence" value="ECO:0007669"/>
    <property type="project" value="TreeGrafter"/>
</dbReference>
<feature type="transmembrane region" description="Helical" evidence="13">
    <location>
        <begin position="106"/>
        <end position="124"/>
    </location>
</feature>
<dbReference type="SUPFAM" id="SSF81336">
    <property type="entry name" value="F1F0 ATP synthase subunit A"/>
    <property type="match status" value="1"/>
</dbReference>
<dbReference type="CDD" id="cd00310">
    <property type="entry name" value="ATP-synt_Fo_a_6"/>
    <property type="match status" value="1"/>
</dbReference>
<dbReference type="GO" id="GO:0045259">
    <property type="term" value="C:proton-transporting ATP synthase complex"/>
    <property type="evidence" value="ECO:0007669"/>
    <property type="project" value="UniProtKB-KW"/>
</dbReference>
<evidence type="ECO:0000313" key="15">
    <source>
        <dbReference type="EMBL" id="PMP72606.1"/>
    </source>
</evidence>
<dbReference type="HAMAP" id="MF_01393">
    <property type="entry name" value="ATP_synth_a_bact"/>
    <property type="match status" value="1"/>
</dbReference>
<keyword evidence="4 13" id="KW-1003">Cell membrane</keyword>
<evidence type="ECO:0000256" key="5">
    <source>
        <dbReference type="ARBA" id="ARBA00022519"/>
    </source>
</evidence>
<evidence type="ECO:0000256" key="10">
    <source>
        <dbReference type="ARBA" id="ARBA00023065"/>
    </source>
</evidence>
<evidence type="ECO:0000256" key="4">
    <source>
        <dbReference type="ARBA" id="ARBA00022475"/>
    </source>
</evidence>
<accession>A0A2J6WQE8</accession>
<keyword evidence="12 13" id="KW-0066">ATP synthesis</keyword>
<dbReference type="NCBIfam" id="TIGR01131">
    <property type="entry name" value="ATP_synt_6_or_A"/>
    <property type="match status" value="1"/>
</dbReference>
<dbReference type="InterPro" id="IPR035908">
    <property type="entry name" value="F0_ATP_A_sf"/>
</dbReference>
<dbReference type="PANTHER" id="PTHR42823:SF3">
    <property type="entry name" value="ATP SYNTHASE SUBUNIT A, CHLOROPLASTIC"/>
    <property type="match status" value="1"/>
</dbReference>
<dbReference type="InterPro" id="IPR000568">
    <property type="entry name" value="ATP_synth_F0_asu"/>
</dbReference>
<organism evidence="15 16">
    <name type="scientific">Calditerrivibrio nitroreducens</name>
    <dbReference type="NCBI Taxonomy" id="477976"/>
    <lineage>
        <taxon>Bacteria</taxon>
        <taxon>Pseudomonadati</taxon>
        <taxon>Deferribacterota</taxon>
        <taxon>Deferribacteres</taxon>
        <taxon>Deferribacterales</taxon>
        <taxon>Calditerrivibrionaceae</taxon>
    </lineage>
</organism>
<feature type="transmembrane region" description="Helical" evidence="13">
    <location>
        <begin position="20"/>
        <end position="39"/>
    </location>
</feature>
<evidence type="ECO:0000256" key="3">
    <source>
        <dbReference type="ARBA" id="ARBA00022448"/>
    </source>
</evidence>
<evidence type="ECO:0000256" key="8">
    <source>
        <dbReference type="ARBA" id="ARBA00022781"/>
    </source>
</evidence>
<gene>
    <name evidence="13 15" type="primary">atpB</name>
    <name evidence="15" type="ORF">C0187_01420</name>
</gene>
<evidence type="ECO:0000313" key="16">
    <source>
        <dbReference type="Proteomes" id="UP000242881"/>
    </source>
</evidence>
<comment type="subcellular location">
    <subcellularLocation>
        <location evidence="13 14">Cell membrane</location>
        <topology evidence="13 14">Multi-pass membrane protein</topology>
    </subcellularLocation>
    <subcellularLocation>
        <location evidence="1">Membrane</location>
        <topology evidence="1">Multi-pass membrane protein</topology>
    </subcellularLocation>
</comment>
<protein>
    <recommendedName>
        <fullName evidence="13 14">ATP synthase subunit a</fullName>
    </recommendedName>
    <alternativeName>
        <fullName evidence="13">ATP synthase F0 sector subunit a</fullName>
    </alternativeName>
    <alternativeName>
        <fullName evidence="13">F-ATPase subunit 6</fullName>
    </alternativeName>
</protein>
<dbReference type="PANTHER" id="PTHR42823">
    <property type="entry name" value="ATP SYNTHASE SUBUNIT A, CHLOROPLASTIC"/>
    <property type="match status" value="1"/>
</dbReference>
<evidence type="ECO:0000256" key="9">
    <source>
        <dbReference type="ARBA" id="ARBA00022989"/>
    </source>
</evidence>
<keyword evidence="6 13" id="KW-0138">CF(0)</keyword>
<comment type="function">
    <text evidence="13 14">Key component of the proton channel; it plays a direct role in the translocation of protons across the membrane.</text>
</comment>
<proteinExistence type="inferred from homology"/>
<keyword evidence="11 13" id="KW-0472">Membrane</keyword>
<feature type="transmembrane region" description="Helical" evidence="13">
    <location>
        <begin position="136"/>
        <end position="155"/>
    </location>
</feature>
<feature type="transmembrane region" description="Helical" evidence="13">
    <location>
        <begin position="76"/>
        <end position="100"/>
    </location>
</feature>
<feature type="transmembrane region" description="Helical" evidence="13">
    <location>
        <begin position="201"/>
        <end position="219"/>
    </location>
</feature>